<dbReference type="GO" id="GO:0010181">
    <property type="term" value="F:FMN binding"/>
    <property type="evidence" value="ECO:0007669"/>
    <property type="project" value="InterPro"/>
</dbReference>
<gene>
    <name evidence="7" type="ORF">GSF08_04865</name>
</gene>
<evidence type="ECO:0000256" key="2">
    <source>
        <dbReference type="ARBA" id="ARBA00022630"/>
    </source>
</evidence>
<dbReference type="AlphaFoldDB" id="A0A6N8UC91"/>
<evidence type="ECO:0000256" key="4">
    <source>
        <dbReference type="ARBA" id="ARBA00022857"/>
    </source>
</evidence>
<name>A0A6N8UC91_9FIRM</name>
<keyword evidence="4" id="KW-0521">NADP</keyword>
<proteinExistence type="predicted"/>
<dbReference type="PANTHER" id="PTHR43303:SF4">
    <property type="entry name" value="NADPH DEHYDROGENASE C23G7.10C-RELATED"/>
    <property type="match status" value="1"/>
</dbReference>
<dbReference type="Proteomes" id="UP000434036">
    <property type="component" value="Unassembled WGS sequence"/>
</dbReference>
<evidence type="ECO:0000256" key="3">
    <source>
        <dbReference type="ARBA" id="ARBA00022643"/>
    </source>
</evidence>
<protein>
    <submittedName>
        <fullName evidence="7">NADPH dehydrogenase</fullName>
    </submittedName>
</protein>
<keyword evidence="5" id="KW-0560">Oxidoreductase</keyword>
<dbReference type="InterPro" id="IPR001155">
    <property type="entry name" value="OxRdtase_FMN_N"/>
</dbReference>
<keyword evidence="2" id="KW-0285">Flavoprotein</keyword>
<dbReference type="InterPro" id="IPR044152">
    <property type="entry name" value="YqjM-like"/>
</dbReference>
<evidence type="ECO:0000313" key="8">
    <source>
        <dbReference type="Proteomes" id="UP000434036"/>
    </source>
</evidence>
<sequence>MKVFEKVKIGNLTFDNRIGVPPMCTYLCETHDGVANDFHTAHYTTLAMGQPGFITQEATAVNEHGHISENCLGIYNPRQREMLKRIVDNVHHCGTKIGIQLNHAGFKNLFGNDRFGPMDDEGVIGLNVNQIQAIVHDFEYAAMWARELNYDFIEIHGAHGYLINQFLSPLSNQRDDLYGENRCLLLEQITEVCVKMFEGCVSVRLSAEEYEPNGLHMQDFPPIINRLKALGVSMISVSSGGLNKSPIYSYPLYQMPYAKYLKEHTDLPIMGVGLITTENEIERILEKRDCDLILLGRKLLRDPFFLLRWRDHIGMLSKDDVPEYLYRGIHTHS</sequence>
<reference evidence="7 8" key="1">
    <citation type="submission" date="2019-12" db="EMBL/GenBank/DDBJ databases">
        <authorList>
            <person name="Yang R."/>
        </authorList>
    </citation>
    <scope>NUCLEOTIDE SEQUENCE [LARGE SCALE GENOMIC DNA]</scope>
    <source>
        <strain evidence="7 8">DONG20-135</strain>
    </source>
</reference>
<dbReference type="PANTHER" id="PTHR43303">
    <property type="entry name" value="NADPH DEHYDROGENASE C23G7.10C-RELATED"/>
    <property type="match status" value="1"/>
</dbReference>
<dbReference type="Gene3D" id="3.20.20.70">
    <property type="entry name" value="Aldolase class I"/>
    <property type="match status" value="1"/>
</dbReference>
<feature type="domain" description="NADH:flavin oxidoreductase/NADH oxidase N-terminal" evidence="6">
    <location>
        <begin position="2"/>
        <end position="312"/>
    </location>
</feature>
<reference evidence="7 8" key="2">
    <citation type="submission" date="2020-01" db="EMBL/GenBank/DDBJ databases">
        <title>Clostridiaceae sp. nov. isolated from the gut of human by culturomics.</title>
        <authorList>
            <person name="Chang Y."/>
        </authorList>
    </citation>
    <scope>NUCLEOTIDE SEQUENCE [LARGE SCALE GENOMIC DNA]</scope>
    <source>
        <strain evidence="7 8">DONG20-135</strain>
    </source>
</reference>
<comment type="cofactor">
    <cofactor evidence="1">
        <name>FMN</name>
        <dbReference type="ChEBI" id="CHEBI:58210"/>
    </cofactor>
</comment>
<keyword evidence="8" id="KW-1185">Reference proteome</keyword>
<dbReference type="SUPFAM" id="SSF51395">
    <property type="entry name" value="FMN-linked oxidoreductases"/>
    <property type="match status" value="1"/>
</dbReference>
<evidence type="ECO:0000313" key="7">
    <source>
        <dbReference type="EMBL" id="MXQ73267.1"/>
    </source>
</evidence>
<dbReference type="InterPro" id="IPR013785">
    <property type="entry name" value="Aldolase_TIM"/>
</dbReference>
<dbReference type="GO" id="GO:0050661">
    <property type="term" value="F:NADP binding"/>
    <property type="evidence" value="ECO:0007669"/>
    <property type="project" value="InterPro"/>
</dbReference>
<keyword evidence="3" id="KW-0288">FMN</keyword>
<evidence type="ECO:0000256" key="1">
    <source>
        <dbReference type="ARBA" id="ARBA00001917"/>
    </source>
</evidence>
<accession>A0A6N8UC91</accession>
<organism evidence="7 8">
    <name type="scientific">Copranaerobaculum intestinale</name>
    <dbReference type="NCBI Taxonomy" id="2692629"/>
    <lineage>
        <taxon>Bacteria</taxon>
        <taxon>Bacillati</taxon>
        <taxon>Bacillota</taxon>
        <taxon>Erysipelotrichia</taxon>
        <taxon>Erysipelotrichales</taxon>
        <taxon>Erysipelotrichaceae</taxon>
        <taxon>Copranaerobaculum</taxon>
    </lineage>
</organism>
<dbReference type="GO" id="GO:0003959">
    <property type="term" value="F:NADPH dehydrogenase activity"/>
    <property type="evidence" value="ECO:0007669"/>
    <property type="project" value="InterPro"/>
</dbReference>
<dbReference type="RefSeq" id="WP_160624729.1">
    <property type="nucleotide sequence ID" value="NZ_WUUQ01000002.1"/>
</dbReference>
<evidence type="ECO:0000256" key="5">
    <source>
        <dbReference type="ARBA" id="ARBA00023002"/>
    </source>
</evidence>
<comment type="caution">
    <text evidence="7">The sequence shown here is derived from an EMBL/GenBank/DDBJ whole genome shotgun (WGS) entry which is preliminary data.</text>
</comment>
<dbReference type="Pfam" id="PF00724">
    <property type="entry name" value="Oxidored_FMN"/>
    <property type="match status" value="1"/>
</dbReference>
<dbReference type="EMBL" id="WUUQ01000002">
    <property type="protein sequence ID" value="MXQ73267.1"/>
    <property type="molecule type" value="Genomic_DNA"/>
</dbReference>
<evidence type="ECO:0000259" key="6">
    <source>
        <dbReference type="Pfam" id="PF00724"/>
    </source>
</evidence>